<accession>A0ABR3MHW5</accession>
<evidence type="ECO:0000313" key="2">
    <source>
        <dbReference type="Proteomes" id="UP001558613"/>
    </source>
</evidence>
<gene>
    <name evidence="1" type="ORF">QQF64_005022</name>
</gene>
<dbReference type="EMBL" id="JAYMGO010000012">
    <property type="protein sequence ID" value="KAL1264667.1"/>
    <property type="molecule type" value="Genomic_DNA"/>
</dbReference>
<organism evidence="1 2">
    <name type="scientific">Cirrhinus molitorella</name>
    <name type="common">mud carp</name>
    <dbReference type="NCBI Taxonomy" id="172907"/>
    <lineage>
        <taxon>Eukaryota</taxon>
        <taxon>Metazoa</taxon>
        <taxon>Chordata</taxon>
        <taxon>Craniata</taxon>
        <taxon>Vertebrata</taxon>
        <taxon>Euteleostomi</taxon>
        <taxon>Actinopterygii</taxon>
        <taxon>Neopterygii</taxon>
        <taxon>Teleostei</taxon>
        <taxon>Ostariophysi</taxon>
        <taxon>Cypriniformes</taxon>
        <taxon>Cyprinidae</taxon>
        <taxon>Labeoninae</taxon>
        <taxon>Labeonini</taxon>
        <taxon>Cirrhinus</taxon>
    </lineage>
</organism>
<dbReference type="Proteomes" id="UP001558613">
    <property type="component" value="Unassembled WGS sequence"/>
</dbReference>
<keyword evidence="2" id="KW-1185">Reference proteome</keyword>
<comment type="caution">
    <text evidence="1">The sequence shown here is derived from an EMBL/GenBank/DDBJ whole genome shotgun (WGS) entry which is preliminary data.</text>
</comment>
<name>A0ABR3MHW5_9TELE</name>
<protein>
    <submittedName>
        <fullName evidence="1">Uncharacterized protein</fullName>
    </submittedName>
</protein>
<reference evidence="1 2" key="1">
    <citation type="submission" date="2023-09" db="EMBL/GenBank/DDBJ databases">
        <authorList>
            <person name="Wang M."/>
        </authorList>
    </citation>
    <scope>NUCLEOTIDE SEQUENCE [LARGE SCALE GENOMIC DNA]</scope>
    <source>
        <strain evidence="1">GT-2023</strain>
        <tissue evidence="1">Liver</tissue>
    </source>
</reference>
<sequence>MRELLYGTLSLMPTRSRRSGGNPPYAFILVTGTALDIQTNSASPLSPSTLRASVATRRDGRASLVIIA</sequence>
<evidence type="ECO:0000313" key="1">
    <source>
        <dbReference type="EMBL" id="KAL1264667.1"/>
    </source>
</evidence>
<proteinExistence type="predicted"/>